<evidence type="ECO:0000313" key="2">
    <source>
        <dbReference type="EMBL" id="KAG6490280.1"/>
    </source>
</evidence>
<dbReference type="EMBL" id="JACMSC010000014">
    <property type="protein sequence ID" value="KAG6490280.1"/>
    <property type="molecule type" value="Genomic_DNA"/>
</dbReference>
<dbReference type="AlphaFoldDB" id="A0A8J5FT01"/>
<comment type="caution">
    <text evidence="2">The sequence shown here is derived from an EMBL/GenBank/DDBJ whole genome shotgun (WGS) entry which is preliminary data.</text>
</comment>
<feature type="region of interest" description="Disordered" evidence="1">
    <location>
        <begin position="50"/>
        <end position="76"/>
    </location>
</feature>
<organism evidence="2 3">
    <name type="scientific">Zingiber officinale</name>
    <name type="common">Ginger</name>
    <name type="synonym">Amomum zingiber</name>
    <dbReference type="NCBI Taxonomy" id="94328"/>
    <lineage>
        <taxon>Eukaryota</taxon>
        <taxon>Viridiplantae</taxon>
        <taxon>Streptophyta</taxon>
        <taxon>Embryophyta</taxon>
        <taxon>Tracheophyta</taxon>
        <taxon>Spermatophyta</taxon>
        <taxon>Magnoliopsida</taxon>
        <taxon>Liliopsida</taxon>
        <taxon>Zingiberales</taxon>
        <taxon>Zingiberaceae</taxon>
        <taxon>Zingiber</taxon>
    </lineage>
</organism>
<protein>
    <submittedName>
        <fullName evidence="2">Uncharacterized protein</fullName>
    </submittedName>
</protein>
<dbReference type="PANTHER" id="PTHR35700">
    <property type="entry name" value="OS07G0181800 PROTEIN"/>
    <property type="match status" value="1"/>
</dbReference>
<name>A0A8J5FT01_ZINOF</name>
<sequence>MSSIWASKGWLEVGKFALYLSIPGALTYATTDSDTIHKLMGFRSYVVYPPEGPRPPSPEEFREMVARERAQKKQQQ</sequence>
<dbReference type="PANTHER" id="PTHR35700:SF1">
    <property type="entry name" value="OS07G0181800 PROTEIN"/>
    <property type="match status" value="1"/>
</dbReference>
<evidence type="ECO:0000313" key="3">
    <source>
        <dbReference type="Proteomes" id="UP000734854"/>
    </source>
</evidence>
<feature type="compositionally biased region" description="Basic and acidic residues" evidence="1">
    <location>
        <begin position="57"/>
        <end position="76"/>
    </location>
</feature>
<dbReference type="Proteomes" id="UP000734854">
    <property type="component" value="Unassembled WGS sequence"/>
</dbReference>
<evidence type="ECO:0000256" key="1">
    <source>
        <dbReference type="SAM" id="MobiDB-lite"/>
    </source>
</evidence>
<gene>
    <name evidence="2" type="ORF">ZIOFF_051569</name>
</gene>
<reference evidence="2 3" key="1">
    <citation type="submission" date="2020-08" db="EMBL/GenBank/DDBJ databases">
        <title>Plant Genome Project.</title>
        <authorList>
            <person name="Zhang R.-G."/>
        </authorList>
    </citation>
    <scope>NUCLEOTIDE SEQUENCE [LARGE SCALE GENOMIC DNA]</scope>
    <source>
        <tissue evidence="2">Rhizome</tissue>
    </source>
</reference>
<keyword evidence="3" id="KW-1185">Reference proteome</keyword>
<accession>A0A8J5FT01</accession>
<proteinExistence type="predicted"/>